<name>A0A4Y2HVD0_ARAVE</name>
<proteinExistence type="predicted"/>
<reference evidence="1 2" key="1">
    <citation type="journal article" date="2019" name="Sci. Rep.">
        <title>Orb-weaving spider Araneus ventricosus genome elucidates the spidroin gene catalogue.</title>
        <authorList>
            <person name="Kono N."/>
            <person name="Nakamura H."/>
            <person name="Ohtoshi R."/>
            <person name="Moran D.A.P."/>
            <person name="Shinohara A."/>
            <person name="Yoshida Y."/>
            <person name="Fujiwara M."/>
            <person name="Mori M."/>
            <person name="Tomita M."/>
            <person name="Arakawa K."/>
        </authorList>
    </citation>
    <scope>NUCLEOTIDE SEQUENCE [LARGE SCALE GENOMIC DNA]</scope>
</reference>
<evidence type="ECO:0000313" key="1">
    <source>
        <dbReference type="EMBL" id="GBM69360.1"/>
    </source>
</evidence>
<evidence type="ECO:0000313" key="2">
    <source>
        <dbReference type="Proteomes" id="UP000499080"/>
    </source>
</evidence>
<accession>A0A4Y2HVD0</accession>
<dbReference type="Proteomes" id="UP000499080">
    <property type="component" value="Unassembled WGS sequence"/>
</dbReference>
<dbReference type="EMBL" id="BGPR01002191">
    <property type="protein sequence ID" value="GBM69360.1"/>
    <property type="molecule type" value="Genomic_DNA"/>
</dbReference>
<gene>
    <name evidence="1" type="ORF">AVEN_272178_1</name>
</gene>
<organism evidence="1 2">
    <name type="scientific">Araneus ventricosus</name>
    <name type="common">Orbweaver spider</name>
    <name type="synonym">Epeira ventricosa</name>
    <dbReference type="NCBI Taxonomy" id="182803"/>
    <lineage>
        <taxon>Eukaryota</taxon>
        <taxon>Metazoa</taxon>
        <taxon>Ecdysozoa</taxon>
        <taxon>Arthropoda</taxon>
        <taxon>Chelicerata</taxon>
        <taxon>Arachnida</taxon>
        <taxon>Araneae</taxon>
        <taxon>Araneomorphae</taxon>
        <taxon>Entelegynae</taxon>
        <taxon>Araneoidea</taxon>
        <taxon>Araneidae</taxon>
        <taxon>Araneus</taxon>
    </lineage>
</organism>
<sequence length="102" mass="11466">MLSGGRMLRSGRGAFFPKWTAVLLVFAESEEVRREGPVAHHELSDLPWLVVAFFSHFLLQFVCYSATATFSSLFLPGQQGPFVQFSLHAASGKRDRYCYDSC</sequence>
<comment type="caution">
    <text evidence="1">The sequence shown here is derived from an EMBL/GenBank/DDBJ whole genome shotgun (WGS) entry which is preliminary data.</text>
</comment>
<keyword evidence="2" id="KW-1185">Reference proteome</keyword>
<protein>
    <submittedName>
        <fullName evidence="1">Uncharacterized protein</fullName>
    </submittedName>
</protein>
<dbReference type="AlphaFoldDB" id="A0A4Y2HVD0"/>